<evidence type="ECO:0000313" key="2">
    <source>
        <dbReference type="Proteomes" id="UP000003598"/>
    </source>
</evidence>
<dbReference type="OrthoDB" id="9760059at2"/>
<dbReference type="PATRIC" id="fig|762968.3.peg.3323"/>
<organism evidence="1 2">
    <name type="scientific">Paraprevotella clara YIT 11840</name>
    <dbReference type="NCBI Taxonomy" id="762968"/>
    <lineage>
        <taxon>Bacteria</taxon>
        <taxon>Pseudomonadati</taxon>
        <taxon>Bacteroidota</taxon>
        <taxon>Bacteroidia</taxon>
        <taxon>Bacteroidales</taxon>
        <taxon>Prevotellaceae</taxon>
        <taxon>Paraprevotella</taxon>
    </lineage>
</organism>
<proteinExistence type="predicted"/>
<accession>G5SWM6</accession>
<evidence type="ECO:0000313" key="1">
    <source>
        <dbReference type="EMBL" id="EHG98257.1"/>
    </source>
</evidence>
<comment type="caution">
    <text evidence="1">The sequence shown here is derived from an EMBL/GenBank/DDBJ whole genome shotgun (WGS) entry which is preliminary data.</text>
</comment>
<dbReference type="Proteomes" id="UP000003598">
    <property type="component" value="Unassembled WGS sequence"/>
</dbReference>
<sequence length="497" mass="53546">MSKMTEMKKIVMLWLLAFSVVAGRAEDVIQVVPFEAKPGMTTDDMACFSVKMNNSHIYWAFQLDILLPEGMALDNTDGLNPFELNLDRFPHSSRGGIVTFKHGVAWNHLSNGWYRVVVSPNDATRINGYEGEIMKVYYLTDSDMKPGLYPIYVKGTVLTITGTSDVQPGPSSSYVTVGDSPLKTDENPDLSSLTGYLPSWVVEEMNAQMAGNNRLTGISLTGADSLGLAPSCANPNAFCYVKKECKLLELTSGTVGTNIVRMDGESGTCAEVILDEEYPFALSCPVDAGSVTLRRAPFAADWNTVCLPFALSCQAVREVLGDEAGLYGFDGLQDGKLCFSPVEGGEAHTPYLLYTTQREASGEVLFSDVSLLPVSAQPETSDGGVRFVGNYSGRMSASGFYGVTPDARIALGGGQAVLPGFRAYFDLAGSVATVASRLWINGVTTTVDHPEAVRVSGRVDVYTLSGTCVRSCVERETALDGLAKGIYIIDNEKIIVY</sequence>
<dbReference type="eggNOG" id="ENOG50311X0">
    <property type="taxonomic scope" value="Bacteria"/>
</dbReference>
<dbReference type="HOGENOM" id="CLU_548405_0_0_10"/>
<gene>
    <name evidence="1" type="ORF">HMPREF9441_03799</name>
</gene>
<dbReference type="RefSeq" id="WP_008623042.1">
    <property type="nucleotide sequence ID" value="NZ_JH376661.1"/>
</dbReference>
<reference evidence="1 2" key="1">
    <citation type="submission" date="2011-03" db="EMBL/GenBank/DDBJ databases">
        <authorList>
            <person name="Weinstock G."/>
            <person name="Sodergren E."/>
            <person name="Clifton S."/>
            <person name="Fulton L."/>
            <person name="Fulton B."/>
            <person name="Courtney L."/>
            <person name="Fronick C."/>
            <person name="Harrison M."/>
            <person name="Strong C."/>
            <person name="Farmer C."/>
            <person name="Delahaunty K."/>
            <person name="Markovic C."/>
            <person name="Hall O."/>
            <person name="Minx P."/>
            <person name="Tomlinson C."/>
            <person name="Mitreva M."/>
            <person name="Hou S."/>
            <person name="Chen J."/>
            <person name="Wollam A."/>
            <person name="Pepin K.H."/>
            <person name="Johnson M."/>
            <person name="Bhonagiri V."/>
            <person name="Zhang X."/>
            <person name="Suruliraj S."/>
            <person name="Warren W."/>
            <person name="Chinwalla A."/>
            <person name="Mardis E.R."/>
            <person name="Wilson R.K."/>
        </authorList>
    </citation>
    <scope>NUCLEOTIDE SEQUENCE [LARGE SCALE GENOMIC DNA]</scope>
    <source>
        <strain evidence="1 2">YIT 11840</strain>
    </source>
</reference>
<name>G5SWM6_9BACT</name>
<dbReference type="EMBL" id="AFFY01000098">
    <property type="protein sequence ID" value="EHG98257.1"/>
    <property type="molecule type" value="Genomic_DNA"/>
</dbReference>
<dbReference type="GeneID" id="93558944"/>
<protein>
    <submittedName>
        <fullName evidence="1">Uncharacterized protein</fullName>
    </submittedName>
</protein>
<dbReference type="STRING" id="762968.HMPREF9441_03799"/>
<dbReference type="AlphaFoldDB" id="G5SWM6"/>
<keyword evidence="2" id="KW-1185">Reference proteome</keyword>